<keyword evidence="2" id="KW-0472">Membrane</keyword>
<dbReference type="Gene3D" id="2.170.130.10">
    <property type="entry name" value="TonB-dependent receptor, plug domain"/>
    <property type="match status" value="1"/>
</dbReference>
<dbReference type="InterPro" id="IPR037066">
    <property type="entry name" value="Plug_dom_sf"/>
</dbReference>
<comment type="subcellular location">
    <subcellularLocation>
        <location evidence="1">Cell outer membrane</location>
    </subcellularLocation>
</comment>
<dbReference type="EMBL" id="CP025791">
    <property type="protein sequence ID" value="AUP80935.1"/>
    <property type="molecule type" value="Genomic_DNA"/>
</dbReference>
<keyword evidence="3" id="KW-0998">Cell outer membrane</keyword>
<dbReference type="InterPro" id="IPR036942">
    <property type="entry name" value="Beta-barrel_TonB_sf"/>
</dbReference>
<dbReference type="Pfam" id="PF14905">
    <property type="entry name" value="OMP_b-brl_3"/>
    <property type="match status" value="1"/>
</dbReference>
<dbReference type="Proteomes" id="UP000235826">
    <property type="component" value="Chromosome"/>
</dbReference>
<dbReference type="Pfam" id="PF13620">
    <property type="entry name" value="CarboxypepD_reg"/>
    <property type="match status" value="1"/>
</dbReference>
<dbReference type="KEGG" id="fek:C1H87_20365"/>
<dbReference type="InterPro" id="IPR041700">
    <property type="entry name" value="OMP_b-brl_3"/>
</dbReference>
<organism evidence="5 6">
    <name type="scientific">Flavivirga eckloniae</name>
    <dbReference type="NCBI Taxonomy" id="1803846"/>
    <lineage>
        <taxon>Bacteria</taxon>
        <taxon>Pseudomonadati</taxon>
        <taxon>Bacteroidota</taxon>
        <taxon>Flavobacteriia</taxon>
        <taxon>Flavobacteriales</taxon>
        <taxon>Flavobacteriaceae</taxon>
        <taxon>Flavivirga</taxon>
    </lineage>
</organism>
<evidence type="ECO:0000256" key="2">
    <source>
        <dbReference type="ARBA" id="ARBA00023136"/>
    </source>
</evidence>
<proteinExistence type="predicted"/>
<dbReference type="AlphaFoldDB" id="A0A2K9PV34"/>
<reference evidence="5 6" key="1">
    <citation type="submission" date="2018-01" db="EMBL/GenBank/DDBJ databases">
        <title>Complete genome sequence of Flavivirga eckloniae ECD14 isolated from seaweed Ecklonia cava.</title>
        <authorList>
            <person name="Lee J.H."/>
            <person name="Baik K.S."/>
            <person name="Seong C.N."/>
        </authorList>
    </citation>
    <scope>NUCLEOTIDE SEQUENCE [LARGE SCALE GENOMIC DNA]</scope>
    <source>
        <strain evidence="5 6">ECD14</strain>
    </source>
</reference>
<protein>
    <recommendedName>
        <fullName evidence="4">Outer membrane protein beta-barrel domain-containing protein</fullName>
    </recommendedName>
</protein>
<dbReference type="SUPFAM" id="SSF56935">
    <property type="entry name" value="Porins"/>
    <property type="match status" value="1"/>
</dbReference>
<dbReference type="RefSeq" id="WP_102757578.1">
    <property type="nucleotide sequence ID" value="NZ_CP025791.1"/>
</dbReference>
<dbReference type="SUPFAM" id="SSF49464">
    <property type="entry name" value="Carboxypeptidase regulatory domain-like"/>
    <property type="match status" value="1"/>
</dbReference>
<gene>
    <name evidence="5" type="ORF">C1H87_20365</name>
</gene>
<evidence type="ECO:0000313" key="6">
    <source>
        <dbReference type="Proteomes" id="UP000235826"/>
    </source>
</evidence>
<dbReference type="PANTHER" id="PTHR40980">
    <property type="entry name" value="PLUG DOMAIN-CONTAINING PROTEIN"/>
    <property type="match status" value="1"/>
</dbReference>
<evidence type="ECO:0000259" key="4">
    <source>
        <dbReference type="Pfam" id="PF14905"/>
    </source>
</evidence>
<evidence type="ECO:0000256" key="3">
    <source>
        <dbReference type="ARBA" id="ARBA00023237"/>
    </source>
</evidence>
<dbReference type="Gene3D" id="2.40.170.20">
    <property type="entry name" value="TonB-dependent receptor, beta-barrel domain"/>
    <property type="match status" value="1"/>
</dbReference>
<dbReference type="PANTHER" id="PTHR40980:SF4">
    <property type="entry name" value="TONB-DEPENDENT RECEPTOR-LIKE BETA-BARREL DOMAIN-CONTAINING PROTEIN"/>
    <property type="match status" value="1"/>
</dbReference>
<dbReference type="OrthoDB" id="8764943at2"/>
<accession>A0A2K9PV34</accession>
<keyword evidence="6" id="KW-1185">Reference proteome</keyword>
<feature type="domain" description="Outer membrane protein beta-barrel" evidence="4">
    <location>
        <begin position="379"/>
        <end position="756"/>
    </location>
</feature>
<name>A0A2K9PV34_9FLAO</name>
<sequence length="811" mass="90796">MKLYVLFLVCCVGCIQTLIGQVSGLVIDTDGNPVPYANAMLYSVPDSTLQTGSISNEAGVFEIDYSKAGTYILRIDLLSFKTWDSEPFSITTTDLQKHFPSITLTEEVTSLQGVEIIAKRKLIQRTQEGSVINVQESILTKGSTVLQLLERSPGVILDQRNNSFSMNGKSGTLIMINGKVQRIPTADLIAILNGMSADNIKKIELLTNPSARYDVDGNAGIINIVTTKNESLGIRGSINLSAGFGEGPKQTTGFSLNYGSARSNLFSSYTFSYDDTYSGFRGMGTTEIPSLGGNTTIDFTSRTQHINRNHNINLGYDYKLSDASLFGASLLYNNSKPMVHTQNRGLYDFTNTPFLEAQIRLNGDGNLKNMNASTYFEKKNEQNELSVTVDYINYNNQTPNRVSSSYFDESGNAFQPDNEIYNRGNRGFNETDINLGVLKLDYRYKVNETLSIEAGMKGSLSKTINNARIEILQGEEFVSDNRFISAIENQEKIGAVYSLADYKFNKKLKGQLGFRYEYWDQAFDDASLNRSFGKLFPSLFITHSFSDVTALNFAYNKRITRPNYSDLASFLIYNSPTSVFSGNPQLLPALSDNISISYSNKSFSISLLASNEKNPIARFQVTRNSQSNVAVIAPVNLEYQRNIDIQANIPIRFTHWWSMNFNGTFGVREFKLLHTDEKITHDYFHYNFNGSQTIKLPENFSLELSGWYTSRHFNGSTKANGFGVLNMGIKKEFKNRSSLQFSITDIFETFDIHSTVGSLTREAFGDKFKVKYSPESGFSSIFRISYSYPFGNTKVKKVSTRTGADVEKSRM</sequence>
<dbReference type="GO" id="GO:0009279">
    <property type="term" value="C:cell outer membrane"/>
    <property type="evidence" value="ECO:0007669"/>
    <property type="project" value="UniProtKB-SubCell"/>
</dbReference>
<evidence type="ECO:0000313" key="5">
    <source>
        <dbReference type="EMBL" id="AUP80935.1"/>
    </source>
</evidence>
<dbReference type="InterPro" id="IPR008969">
    <property type="entry name" value="CarboxyPept-like_regulatory"/>
</dbReference>
<evidence type="ECO:0000256" key="1">
    <source>
        <dbReference type="ARBA" id="ARBA00004442"/>
    </source>
</evidence>